<evidence type="ECO:0000313" key="3">
    <source>
        <dbReference type="EMBL" id="KMZ72242.1"/>
    </source>
</evidence>
<dbReference type="PANTHER" id="PTHR22765">
    <property type="entry name" value="RING FINGER AND PROTEASE ASSOCIATED DOMAIN-CONTAINING"/>
    <property type="match status" value="1"/>
</dbReference>
<dbReference type="InterPro" id="IPR051826">
    <property type="entry name" value="E3_ubiquitin-ligase_domain"/>
</dbReference>
<dbReference type="Gene3D" id="3.30.40.10">
    <property type="entry name" value="Zinc/RING finger domain, C3HC4 (zinc finger)"/>
    <property type="match status" value="1"/>
</dbReference>
<reference evidence="4" key="1">
    <citation type="journal article" date="2016" name="Nature">
        <title>The genome of the seagrass Zostera marina reveals angiosperm adaptation to the sea.</title>
        <authorList>
            <person name="Olsen J.L."/>
            <person name="Rouze P."/>
            <person name="Verhelst B."/>
            <person name="Lin Y.-C."/>
            <person name="Bayer T."/>
            <person name="Collen J."/>
            <person name="Dattolo E."/>
            <person name="De Paoli E."/>
            <person name="Dittami S."/>
            <person name="Maumus F."/>
            <person name="Michel G."/>
            <person name="Kersting A."/>
            <person name="Lauritano C."/>
            <person name="Lohaus R."/>
            <person name="Toepel M."/>
            <person name="Tonon T."/>
            <person name="Vanneste K."/>
            <person name="Amirebrahimi M."/>
            <person name="Brakel J."/>
            <person name="Bostroem C."/>
            <person name="Chovatia M."/>
            <person name="Grimwood J."/>
            <person name="Jenkins J.W."/>
            <person name="Jueterbock A."/>
            <person name="Mraz A."/>
            <person name="Stam W.T."/>
            <person name="Tice H."/>
            <person name="Bornberg-Bauer E."/>
            <person name="Green P.J."/>
            <person name="Pearson G.A."/>
            <person name="Procaccini G."/>
            <person name="Duarte C.M."/>
            <person name="Schmutz J."/>
            <person name="Reusch T.B.H."/>
            <person name="Van de Peer Y."/>
        </authorList>
    </citation>
    <scope>NUCLEOTIDE SEQUENCE [LARGE SCALE GENOMIC DNA]</scope>
    <source>
        <strain evidence="4">cv. Finnish</strain>
    </source>
</reference>
<dbReference type="PANTHER" id="PTHR22765:SF348">
    <property type="entry name" value="OS09G0446275 PROTEIN"/>
    <property type="match status" value="1"/>
</dbReference>
<keyword evidence="1" id="KW-0863">Zinc-finger</keyword>
<protein>
    <recommendedName>
        <fullName evidence="2">RING-type domain-containing protein</fullName>
    </recommendedName>
</protein>
<dbReference type="InterPro" id="IPR013083">
    <property type="entry name" value="Znf_RING/FYVE/PHD"/>
</dbReference>
<dbReference type="PROSITE" id="PS50089">
    <property type="entry name" value="ZF_RING_2"/>
    <property type="match status" value="1"/>
</dbReference>
<keyword evidence="4" id="KW-1185">Reference proteome</keyword>
<dbReference type="OrthoDB" id="643976at2759"/>
<feature type="domain" description="RING-type" evidence="2">
    <location>
        <begin position="173"/>
        <end position="215"/>
    </location>
</feature>
<evidence type="ECO:0000256" key="1">
    <source>
        <dbReference type="PROSITE-ProRule" id="PRU00175"/>
    </source>
</evidence>
<dbReference type="SMART" id="SM00184">
    <property type="entry name" value="RING"/>
    <property type="match status" value="1"/>
</dbReference>
<name>A0A0K9PVH1_ZOSMR</name>
<dbReference type="Proteomes" id="UP000036987">
    <property type="component" value="Unassembled WGS sequence"/>
</dbReference>
<dbReference type="InterPro" id="IPR001841">
    <property type="entry name" value="Znf_RING"/>
</dbReference>
<dbReference type="Pfam" id="PF13639">
    <property type="entry name" value="zf-RING_2"/>
    <property type="match status" value="1"/>
</dbReference>
<dbReference type="GO" id="GO:0008270">
    <property type="term" value="F:zinc ion binding"/>
    <property type="evidence" value="ECO:0007669"/>
    <property type="project" value="UniProtKB-KW"/>
</dbReference>
<dbReference type="EMBL" id="LFYR01000642">
    <property type="protein sequence ID" value="KMZ72242.1"/>
    <property type="molecule type" value="Genomic_DNA"/>
</dbReference>
<sequence>MDPSMQSMHVMRNRNGERLVANVVPEQISKIGTRFMICFHVRTLIQYNQGAEFFYSSLNEFDSSILRLLRHTSWIYYHLSSFKMMFRELARNYEFHRFLEHRTNISKFLNKMARYEIAGKFGDAKQGVIITFYVGKTWAGKKMIKYSNDSRRIINRLQSVRVSNDKSKTQCRCAVCLEEFIDTDGNLKMLCCSHVFHARCLGPWLDHKRVCPICNLRIYCY</sequence>
<keyword evidence="1" id="KW-0479">Metal-binding</keyword>
<accession>A0A0K9PVH1</accession>
<comment type="caution">
    <text evidence="3">The sequence shown here is derived from an EMBL/GenBank/DDBJ whole genome shotgun (WGS) entry which is preliminary data.</text>
</comment>
<dbReference type="GO" id="GO:0006511">
    <property type="term" value="P:ubiquitin-dependent protein catabolic process"/>
    <property type="evidence" value="ECO:0000318"/>
    <property type="project" value="GO_Central"/>
</dbReference>
<dbReference type="SUPFAM" id="SSF57850">
    <property type="entry name" value="RING/U-box"/>
    <property type="match status" value="1"/>
</dbReference>
<dbReference type="GO" id="GO:0061630">
    <property type="term" value="F:ubiquitin protein ligase activity"/>
    <property type="evidence" value="ECO:0000318"/>
    <property type="project" value="GO_Central"/>
</dbReference>
<proteinExistence type="predicted"/>
<gene>
    <name evidence="3" type="ORF">ZOSMA_169G00340</name>
</gene>
<dbReference type="STRING" id="29655.A0A0K9PVH1"/>
<organism evidence="3 4">
    <name type="scientific">Zostera marina</name>
    <name type="common">Eelgrass</name>
    <dbReference type="NCBI Taxonomy" id="29655"/>
    <lineage>
        <taxon>Eukaryota</taxon>
        <taxon>Viridiplantae</taxon>
        <taxon>Streptophyta</taxon>
        <taxon>Embryophyta</taxon>
        <taxon>Tracheophyta</taxon>
        <taxon>Spermatophyta</taxon>
        <taxon>Magnoliopsida</taxon>
        <taxon>Liliopsida</taxon>
        <taxon>Zosteraceae</taxon>
        <taxon>Zostera</taxon>
    </lineage>
</organism>
<dbReference type="AlphaFoldDB" id="A0A0K9PVH1"/>
<evidence type="ECO:0000313" key="4">
    <source>
        <dbReference type="Proteomes" id="UP000036987"/>
    </source>
</evidence>
<evidence type="ECO:0000259" key="2">
    <source>
        <dbReference type="PROSITE" id="PS50089"/>
    </source>
</evidence>
<keyword evidence="1" id="KW-0862">Zinc</keyword>